<dbReference type="GO" id="GO:0005930">
    <property type="term" value="C:axoneme"/>
    <property type="evidence" value="ECO:0007669"/>
    <property type="project" value="UniProtKB-SubCell"/>
</dbReference>
<evidence type="ECO:0000256" key="4">
    <source>
        <dbReference type="SAM" id="MobiDB-lite"/>
    </source>
</evidence>
<name>A0A383V4D0_TETOB</name>
<dbReference type="PRINTS" id="PR00364">
    <property type="entry name" value="DISEASERSIST"/>
</dbReference>
<dbReference type="InterPro" id="IPR027417">
    <property type="entry name" value="P-loop_NTPase"/>
</dbReference>
<keyword evidence="8" id="KW-1185">Reference proteome</keyword>
<protein>
    <submittedName>
        <fullName evidence="7">Uncharacterized protein</fullName>
    </submittedName>
</protein>
<keyword evidence="2" id="KW-0433">Leucine-rich repeat</keyword>
<proteinExistence type="predicted"/>
<dbReference type="Gene3D" id="3.40.50.300">
    <property type="entry name" value="P-loop containing nucleotide triphosphate hydrolases"/>
    <property type="match status" value="1"/>
</dbReference>
<dbReference type="PANTHER" id="PTHR36766:SF30">
    <property type="entry name" value="TIR-NBS TYPE DISEASE RESISTANCE PROTEIN-RELATED"/>
    <property type="match status" value="1"/>
</dbReference>
<dbReference type="InterPro" id="IPR041664">
    <property type="entry name" value="AAA_16"/>
</dbReference>
<feature type="domain" description="Orc1-like AAA ATPase" evidence="5">
    <location>
        <begin position="199"/>
        <end position="348"/>
    </location>
</feature>
<dbReference type="Gene3D" id="3.80.10.10">
    <property type="entry name" value="Ribonuclease Inhibitor"/>
    <property type="match status" value="1"/>
</dbReference>
<feature type="compositionally biased region" description="Basic and acidic residues" evidence="4">
    <location>
        <begin position="20"/>
        <end position="29"/>
    </location>
</feature>
<dbReference type="InterPro" id="IPR032675">
    <property type="entry name" value="LRR_dom_sf"/>
</dbReference>
<dbReference type="SUPFAM" id="SSF52540">
    <property type="entry name" value="P-loop containing nucleoside triphosphate hydrolases"/>
    <property type="match status" value="1"/>
</dbReference>
<keyword evidence="3" id="KW-0677">Repeat</keyword>
<dbReference type="Proteomes" id="UP000256970">
    <property type="component" value="Unassembled WGS sequence"/>
</dbReference>
<dbReference type="InterPro" id="IPR003591">
    <property type="entry name" value="Leu-rich_rpt_typical-subtyp"/>
</dbReference>
<evidence type="ECO:0000256" key="2">
    <source>
        <dbReference type="ARBA" id="ARBA00022614"/>
    </source>
</evidence>
<gene>
    <name evidence="7" type="ORF">BQ4739_LOCUS188</name>
</gene>
<dbReference type="EMBL" id="FNXT01000006">
    <property type="protein sequence ID" value="SZX59579.1"/>
    <property type="molecule type" value="Genomic_DNA"/>
</dbReference>
<evidence type="ECO:0000259" key="5">
    <source>
        <dbReference type="Pfam" id="PF13191"/>
    </source>
</evidence>
<dbReference type="Pfam" id="PF13191">
    <property type="entry name" value="AAA_16"/>
    <property type="match status" value="1"/>
</dbReference>
<accession>A0A383V4D0</accession>
<reference evidence="7 8" key="1">
    <citation type="submission" date="2016-10" db="EMBL/GenBank/DDBJ databases">
        <authorList>
            <person name="Cai Z."/>
        </authorList>
    </citation>
    <scope>NUCLEOTIDE SEQUENCE [LARGE SCALE GENOMIC DNA]</scope>
</reference>
<dbReference type="AlphaFoldDB" id="A0A383V4D0"/>
<evidence type="ECO:0000256" key="1">
    <source>
        <dbReference type="ARBA" id="ARBA00004430"/>
    </source>
</evidence>
<feature type="region of interest" description="Disordered" evidence="4">
    <location>
        <begin position="129"/>
        <end position="161"/>
    </location>
</feature>
<evidence type="ECO:0000259" key="6">
    <source>
        <dbReference type="Pfam" id="PF23598"/>
    </source>
</evidence>
<evidence type="ECO:0000313" key="7">
    <source>
        <dbReference type="EMBL" id="SZX59579.1"/>
    </source>
</evidence>
<feature type="compositionally biased region" description="Low complexity" evidence="4">
    <location>
        <begin position="42"/>
        <end position="56"/>
    </location>
</feature>
<comment type="subcellular location">
    <subcellularLocation>
        <location evidence="1">Cytoplasm</location>
        <location evidence="1">Cytoskeleton</location>
        <location evidence="1">Cilium axoneme</location>
    </subcellularLocation>
</comment>
<sequence>MGCVGSKAQESNVKAVIDAESAKRVREGKLPATTTNSKREGASSSAKPAGASSISKQEAAPDAKPALNQQTLQLVATAVGTAGTVAAPAPPAAAAAAAAAADTAVAAALAGEDDDDIYSVACSQQSAFQPYQPGRSSSSGNALLPGSQQQQQQQQHARAARANFGGIRTERQAHSQAFLAAAATPAEGIADVTPSLAQQLLHGSGLTGLLLHGVGGIGKTTLAAHVARALQPAAAGGGAGGAAAAGGHFRGGVFCVSVQACATEEAAIRDMALLKAQQTLLEDITCISLQLASTAAAAAAEQLAAAFSSLKSKGPLLLLVDNVPEAGGGIAQMLPDLQACLPEGSRLIFTSRSATPEGLQLSGDALITHHVLPLPQPAAAALLSSGIQPSLTAGQLQQGLNYCCGLPLALRLVNASLHDAADSAARDTILQQLASNGPIDVLKSSDGYTTSDDASRSVPAKDILVQQLQASVELLPDDLKAAWLDLVLLMELQGASLLRLQCVFGDEVLQALQARRLISISVTGPPGSDKCDVAVDGVMLAVARRLAGPGTVQYRMAAQSGACLVGGKLLPDGPYTGRCVGLQAAQLPPLRNASLPPLEQLRVLRASHVYDLSAAMLIRKATNLRFLQVSQPYNITEWEADSFSQPSQLSVLEAPHLDVVSYLHSIDQAMPLLQQLVLSHYGRATIPEAVCQLPLLRSLVVLCDPRHLTEHHAQRRLRRQQQQRHEQIWGASRATNSLLQQLMEHGGNPLLSLPDQISSLSRLQELRVHHAGIRRLPESVCSLSQLQRLSLDGCNCLRQLPEGFGSLSGLQELSLAGCSNLRDLPENLGGLTSLCSLSLRGCVYLIQLPESLGELSSLHTLSLEGCKSLTQLPDSVGQLAKLARLSLAGCSGLGRLPASSSSMRALQELDLVGCRGLREVARLLLELQAQLPELLLVRVSKQHSQQQQQQQQQVLQERIGKLIRRDSPWSGDVWEYVWC</sequence>
<dbReference type="InterPro" id="IPR055414">
    <property type="entry name" value="LRR_R13L4/SHOC2-like"/>
</dbReference>
<feature type="compositionally biased region" description="Polar residues" evidence="4">
    <location>
        <begin position="129"/>
        <end position="141"/>
    </location>
</feature>
<evidence type="ECO:0000256" key="3">
    <source>
        <dbReference type="ARBA" id="ARBA00022737"/>
    </source>
</evidence>
<dbReference type="SUPFAM" id="SSF52058">
    <property type="entry name" value="L domain-like"/>
    <property type="match status" value="1"/>
</dbReference>
<feature type="region of interest" description="Disordered" evidence="4">
    <location>
        <begin position="1"/>
        <end position="66"/>
    </location>
</feature>
<evidence type="ECO:0000313" key="8">
    <source>
        <dbReference type="Proteomes" id="UP000256970"/>
    </source>
</evidence>
<organism evidence="7 8">
    <name type="scientific">Tetradesmus obliquus</name>
    <name type="common">Green alga</name>
    <name type="synonym">Acutodesmus obliquus</name>
    <dbReference type="NCBI Taxonomy" id="3088"/>
    <lineage>
        <taxon>Eukaryota</taxon>
        <taxon>Viridiplantae</taxon>
        <taxon>Chlorophyta</taxon>
        <taxon>core chlorophytes</taxon>
        <taxon>Chlorophyceae</taxon>
        <taxon>CS clade</taxon>
        <taxon>Sphaeropleales</taxon>
        <taxon>Scenedesmaceae</taxon>
        <taxon>Tetradesmus</taxon>
    </lineage>
</organism>
<dbReference type="SMART" id="SM00369">
    <property type="entry name" value="LRR_TYP"/>
    <property type="match status" value="4"/>
</dbReference>
<feature type="domain" description="Disease resistance R13L4/SHOC-2-like LRR" evidence="6">
    <location>
        <begin position="751"/>
        <end position="839"/>
    </location>
</feature>
<dbReference type="PANTHER" id="PTHR36766">
    <property type="entry name" value="PLANT BROAD-SPECTRUM MILDEW RESISTANCE PROTEIN RPW8"/>
    <property type="match status" value="1"/>
</dbReference>
<dbReference type="Pfam" id="PF23598">
    <property type="entry name" value="LRR_14"/>
    <property type="match status" value="1"/>
</dbReference>